<dbReference type="GeneID" id="94492029"/>
<evidence type="ECO:0000313" key="3">
    <source>
        <dbReference type="Proteomes" id="UP001527181"/>
    </source>
</evidence>
<feature type="domain" description="Bro-N" evidence="1">
    <location>
        <begin position="4"/>
        <end position="103"/>
    </location>
</feature>
<comment type="caution">
    <text evidence="2">The sequence shown here is derived from an EMBL/GenBank/DDBJ whole genome shotgun (WGS) entry which is preliminary data.</text>
</comment>
<keyword evidence="3" id="KW-1185">Reference proteome</keyword>
<evidence type="ECO:0000259" key="1">
    <source>
        <dbReference type="PROSITE" id="PS51750"/>
    </source>
</evidence>
<dbReference type="Pfam" id="PF10552">
    <property type="entry name" value="ORF6C"/>
    <property type="match status" value="1"/>
</dbReference>
<accession>A0ABT4H5K2</accession>
<dbReference type="EMBL" id="JAMDNP010000081">
    <property type="protein sequence ID" value="MCY9764239.1"/>
    <property type="molecule type" value="Genomic_DNA"/>
</dbReference>
<dbReference type="InterPro" id="IPR003497">
    <property type="entry name" value="BRO_N_domain"/>
</dbReference>
<reference evidence="2 3" key="1">
    <citation type="submission" date="2022-05" db="EMBL/GenBank/DDBJ databases">
        <title>Genome Sequencing of Bee-Associated Microbes.</title>
        <authorList>
            <person name="Dunlap C."/>
        </authorList>
    </citation>
    <scope>NUCLEOTIDE SEQUENCE [LARGE SCALE GENOMIC DNA]</scope>
    <source>
        <strain evidence="2 3">NRRL B-04010</strain>
    </source>
</reference>
<protein>
    <submittedName>
        <fullName evidence="2">ORF6C domain-containing protein</fullName>
    </submittedName>
</protein>
<dbReference type="InterPro" id="IPR018878">
    <property type="entry name" value="ORF6C_dom"/>
</dbReference>
<dbReference type="PROSITE" id="PS51750">
    <property type="entry name" value="BRO_N"/>
    <property type="match status" value="1"/>
</dbReference>
<name>A0ABT4H5K2_PAEAL</name>
<dbReference type="RefSeq" id="WP_005551773.1">
    <property type="nucleotide sequence ID" value="NZ_JAMDNA010000127.1"/>
</dbReference>
<proteinExistence type="predicted"/>
<sequence length="220" mass="25259">MNQMITIQGVRGFIDEDGTARLNLEDVARGLGFTDNSKGSEYVRWNTVRAYLQSFGFSQEVAKDTCIPENMFYRLAMKAKNEAAEFFQTKVADEILPAIRKTGTYSVPTLTPNEAIALSLKQTAEMMTKVPVLESRIDQVEQKVDEQITLASGEQRRLQKAINSKVYSLTQDKEERSEYFRQLHREIKNRCQVTSYKDVLRTDLQKVLKYVEGWVPMPTK</sequence>
<dbReference type="Proteomes" id="UP001527181">
    <property type="component" value="Unassembled WGS sequence"/>
</dbReference>
<evidence type="ECO:0000313" key="2">
    <source>
        <dbReference type="EMBL" id="MCY9764239.1"/>
    </source>
</evidence>
<gene>
    <name evidence="2" type="ORF">M5X12_27405</name>
</gene>
<organism evidence="2 3">
    <name type="scientific">Paenibacillus alvei</name>
    <name type="common">Bacillus alvei</name>
    <dbReference type="NCBI Taxonomy" id="44250"/>
    <lineage>
        <taxon>Bacteria</taxon>
        <taxon>Bacillati</taxon>
        <taxon>Bacillota</taxon>
        <taxon>Bacilli</taxon>
        <taxon>Bacillales</taxon>
        <taxon>Paenibacillaceae</taxon>
        <taxon>Paenibacillus</taxon>
    </lineage>
</organism>
<dbReference type="SMART" id="SM01040">
    <property type="entry name" value="Bro-N"/>
    <property type="match status" value="1"/>
</dbReference>
<dbReference type="Pfam" id="PF02498">
    <property type="entry name" value="Bro-N"/>
    <property type="match status" value="1"/>
</dbReference>